<keyword evidence="14" id="KW-0624">Polysaccharide degradation</keyword>
<feature type="domain" description="Beta-mannosidase Ig-fold" evidence="18">
    <location>
        <begin position="840"/>
        <end position="918"/>
    </location>
</feature>
<dbReference type="SUPFAM" id="SSF51445">
    <property type="entry name" value="(Trans)glycosidases"/>
    <property type="match status" value="1"/>
</dbReference>
<protein>
    <recommendedName>
        <fullName evidence="7">Beta-mannosidase A</fullName>
        <ecNumber evidence="6">3.2.1.25</ecNumber>
    </recommendedName>
    <alternativeName>
        <fullName evidence="15">Mannanase A</fullName>
    </alternativeName>
</protein>
<evidence type="ECO:0000313" key="22">
    <source>
        <dbReference type="Proteomes" id="UP000664169"/>
    </source>
</evidence>
<name>A0A8H3EHL1_9LECA</name>
<dbReference type="GO" id="GO:0004567">
    <property type="term" value="F:beta-mannosidase activity"/>
    <property type="evidence" value="ECO:0007669"/>
    <property type="project" value="UniProtKB-EC"/>
</dbReference>
<dbReference type="InterPro" id="IPR041625">
    <property type="entry name" value="Beta-mannosidase_Ig"/>
</dbReference>
<evidence type="ECO:0000256" key="4">
    <source>
        <dbReference type="ARBA" id="ARBA00007483"/>
    </source>
</evidence>
<dbReference type="InterPro" id="IPR054593">
    <property type="entry name" value="Beta-mannosidase-like_N2"/>
</dbReference>
<dbReference type="Gene3D" id="2.60.40.10">
    <property type="entry name" value="Immunoglobulins"/>
    <property type="match status" value="3"/>
</dbReference>
<keyword evidence="22" id="KW-1185">Reference proteome</keyword>
<evidence type="ECO:0000256" key="3">
    <source>
        <dbReference type="ARBA" id="ARBA00004740"/>
    </source>
</evidence>
<keyword evidence="8" id="KW-0964">Secreted</keyword>
<dbReference type="GO" id="GO:0005576">
    <property type="term" value="C:extracellular region"/>
    <property type="evidence" value="ECO:0007669"/>
    <property type="project" value="UniProtKB-SubCell"/>
</dbReference>
<evidence type="ECO:0000259" key="17">
    <source>
        <dbReference type="Pfam" id="PF00703"/>
    </source>
</evidence>
<comment type="catalytic activity">
    <reaction evidence="1">
        <text>Hydrolysis of terminal, non-reducing beta-D-mannose residues in beta-D-mannosides.</text>
        <dbReference type="EC" id="3.2.1.25"/>
    </reaction>
</comment>
<reference evidence="21" key="1">
    <citation type="submission" date="2021-03" db="EMBL/GenBank/DDBJ databases">
        <authorList>
            <person name="Tagirdzhanova G."/>
        </authorList>
    </citation>
    <scope>NUCLEOTIDE SEQUENCE</scope>
</reference>
<keyword evidence="13" id="KW-0326">Glycosidase</keyword>
<dbReference type="PANTHER" id="PTHR43730">
    <property type="entry name" value="BETA-MANNOSIDASE"/>
    <property type="match status" value="1"/>
</dbReference>
<dbReference type="InterPro" id="IPR006102">
    <property type="entry name" value="Ig-like_GH2"/>
</dbReference>
<feature type="chain" id="PRO_5034722700" description="Beta-mannosidase A" evidence="16">
    <location>
        <begin position="19"/>
        <end position="921"/>
    </location>
</feature>
<dbReference type="FunFam" id="3.20.20.80:FF:000084">
    <property type="entry name" value="Beta-mannosidase A"/>
    <property type="match status" value="1"/>
</dbReference>
<keyword evidence="10" id="KW-0378">Hydrolase</keyword>
<keyword evidence="9 16" id="KW-0732">Signal</keyword>
<keyword evidence="11" id="KW-0325">Glycoprotein</keyword>
<sequence length="921" mass="103149">MHLLKSLLLLYTASLAATQNVVELSQTTWALQNLDLNVSVPGKVPSQAHLDLYAAQVIGDPYFGLNDFNLRWIAWNNWTYLSDPIEGLSNDSAIQTWLLFNGLDTFTSIEFCGQHVGSTNNQFRQYYFDVSSIVSNCSSPALSINFGSAPNIANEIAAQPGQETWPYGVEIPFEFPNRAFIRKEGSDFGWDWGPAFAPAGIWQPAYVVQNTAEKPIYVRNSLFDLYREGQLNNLPPDQTKNWVFNASLDVLGTIPSNTSLTYSITLANSSDVLDSGSLSNVTISTATITGCTILDATKYDLWWPNGLGDQSLYNITVNIESGGSLASVQKRIGFRTIVLNEGVITQQQLNQGIAPGNNWHFEINGHEFYAKGSNFIPPDAFWPRVDESRINQLFTSVVSGRQNMLRVWATGAYSPDFLYDIADELGILLWSEFEFGDVLYPVDEEFLGNVREEAVYQVRRINHHPSLAIWAGGNELESLELEIVNETAPSEFSRYQSEYERLFLQELVPIVFGNSRSISYMPSSTNNGYLYLNFSLPVPIVERYNNLTPGSVYGDTDHYDYNASEAFDLSTYPIGRFANEFGFHSMPSLQSWKQAVAPSDLHFNSSVIVLRNHHYPPQDLNISNYDNSSLGMGEMTWAAQLYYPVPNKTDQLANFSSWCHTTQIFQADFYKSQIQFYRAGSGFPNRQLGSLYWQLEDIWQAPTWAGIEYDGRWKVLHYVAKDIYNPVIIAPLYNITTGQLSVYAVSDLWSDASGQMTFEWLNYDGSTPAHSTSMTFSFSIGGLNSTLVRAINMTSRSSDKSDSFLAMNLTATGTLPNQVSSTTFTHQTLFTPKALSDVQLSDPGLVLKRSDSSLTITATKAVSIWTWLDYPEGAVITFSDNAFYLRKGESKNITWTVCQDTTNEAWLDGVTVESLYNNTLA</sequence>
<dbReference type="Pfam" id="PF17753">
    <property type="entry name" value="Ig_mannosidase"/>
    <property type="match status" value="1"/>
</dbReference>
<dbReference type="SUPFAM" id="SSF49303">
    <property type="entry name" value="beta-Galactosidase/glucuronidase domain"/>
    <property type="match status" value="1"/>
</dbReference>
<evidence type="ECO:0000256" key="10">
    <source>
        <dbReference type="ARBA" id="ARBA00022801"/>
    </source>
</evidence>
<comment type="subcellular location">
    <subcellularLocation>
        <location evidence="2">Secreted</location>
    </subcellularLocation>
</comment>
<evidence type="ECO:0000256" key="11">
    <source>
        <dbReference type="ARBA" id="ARBA00023180"/>
    </source>
</evidence>
<keyword evidence="12" id="KW-0119">Carbohydrate metabolism</keyword>
<comment type="similarity">
    <text evidence="4">Belongs to the glycosyl hydrolase 2 family. Beta-mannosidase A subfamily.</text>
</comment>
<dbReference type="InterPro" id="IPR013783">
    <property type="entry name" value="Ig-like_fold"/>
</dbReference>
<evidence type="ECO:0000256" key="13">
    <source>
        <dbReference type="ARBA" id="ARBA00023295"/>
    </source>
</evidence>
<comment type="subunit">
    <text evidence="5">Homodimer.</text>
</comment>
<evidence type="ECO:0000259" key="19">
    <source>
        <dbReference type="Pfam" id="PF17786"/>
    </source>
</evidence>
<dbReference type="InterPro" id="IPR008979">
    <property type="entry name" value="Galactose-bd-like_sf"/>
</dbReference>
<comment type="pathway">
    <text evidence="3">Glycan metabolism; N-glycan degradation.</text>
</comment>
<dbReference type="PANTHER" id="PTHR43730:SF5">
    <property type="entry name" value="BETA-MANNOSIDASE A"/>
    <property type="match status" value="1"/>
</dbReference>
<evidence type="ECO:0000256" key="6">
    <source>
        <dbReference type="ARBA" id="ARBA00012754"/>
    </source>
</evidence>
<dbReference type="OrthoDB" id="2866996at2759"/>
<evidence type="ECO:0000256" key="7">
    <source>
        <dbReference type="ARBA" id="ARBA00021795"/>
    </source>
</evidence>
<dbReference type="InterPro" id="IPR036156">
    <property type="entry name" value="Beta-gal/glucu_dom_sf"/>
</dbReference>
<evidence type="ECO:0000256" key="16">
    <source>
        <dbReference type="SAM" id="SignalP"/>
    </source>
</evidence>
<dbReference type="Pfam" id="PF22666">
    <property type="entry name" value="Glyco_hydro_2_N2"/>
    <property type="match status" value="1"/>
</dbReference>
<evidence type="ECO:0000256" key="1">
    <source>
        <dbReference type="ARBA" id="ARBA00000829"/>
    </source>
</evidence>
<dbReference type="UniPathway" id="UPA00280"/>
<evidence type="ECO:0000256" key="2">
    <source>
        <dbReference type="ARBA" id="ARBA00004613"/>
    </source>
</evidence>
<dbReference type="EMBL" id="CAJPDQ010000002">
    <property type="protein sequence ID" value="CAF9905760.1"/>
    <property type="molecule type" value="Genomic_DNA"/>
</dbReference>
<evidence type="ECO:0000256" key="8">
    <source>
        <dbReference type="ARBA" id="ARBA00022525"/>
    </source>
</evidence>
<feature type="domain" description="Glycoside hydrolase family 2 immunoglobulin-like beta-sandwich" evidence="17">
    <location>
        <begin position="257"/>
        <end position="335"/>
    </location>
</feature>
<dbReference type="Gene3D" id="3.20.20.80">
    <property type="entry name" value="Glycosidases"/>
    <property type="match status" value="1"/>
</dbReference>
<gene>
    <name evidence="21" type="ORF">GOMPHAMPRED_003358</name>
</gene>
<proteinExistence type="inferred from homology"/>
<dbReference type="EC" id="3.2.1.25" evidence="6"/>
<evidence type="ECO:0000256" key="9">
    <source>
        <dbReference type="ARBA" id="ARBA00022729"/>
    </source>
</evidence>
<feature type="domain" description="Beta-mannosidase-like galactose-binding" evidence="20">
    <location>
        <begin position="29"/>
        <end position="203"/>
    </location>
</feature>
<dbReference type="Gene3D" id="2.60.120.260">
    <property type="entry name" value="Galactose-binding domain-like"/>
    <property type="match status" value="1"/>
</dbReference>
<evidence type="ECO:0000256" key="15">
    <source>
        <dbReference type="ARBA" id="ARBA00031061"/>
    </source>
</evidence>
<dbReference type="SUPFAM" id="SSF49785">
    <property type="entry name" value="Galactose-binding domain-like"/>
    <property type="match status" value="1"/>
</dbReference>
<feature type="domain" description="Mannosidase Ig/CBM-like" evidence="19">
    <location>
        <begin position="738"/>
        <end position="814"/>
    </location>
</feature>
<dbReference type="InterPro" id="IPR017853">
    <property type="entry name" value="GH"/>
</dbReference>
<organism evidence="21 22">
    <name type="scientific">Gomphillus americanus</name>
    <dbReference type="NCBI Taxonomy" id="1940652"/>
    <lineage>
        <taxon>Eukaryota</taxon>
        <taxon>Fungi</taxon>
        <taxon>Dikarya</taxon>
        <taxon>Ascomycota</taxon>
        <taxon>Pezizomycotina</taxon>
        <taxon>Lecanoromycetes</taxon>
        <taxon>OSLEUM clade</taxon>
        <taxon>Ostropomycetidae</taxon>
        <taxon>Ostropales</taxon>
        <taxon>Graphidaceae</taxon>
        <taxon>Gomphilloideae</taxon>
        <taxon>Gomphillus</taxon>
    </lineage>
</organism>
<dbReference type="GO" id="GO:0006516">
    <property type="term" value="P:glycoprotein catabolic process"/>
    <property type="evidence" value="ECO:0007669"/>
    <property type="project" value="TreeGrafter"/>
</dbReference>
<dbReference type="AlphaFoldDB" id="A0A8H3EHL1"/>
<evidence type="ECO:0000259" key="18">
    <source>
        <dbReference type="Pfam" id="PF17753"/>
    </source>
</evidence>
<dbReference type="Pfam" id="PF00703">
    <property type="entry name" value="Glyco_hydro_2"/>
    <property type="match status" value="1"/>
</dbReference>
<dbReference type="Pfam" id="PF17786">
    <property type="entry name" value="Mannosidase_ig"/>
    <property type="match status" value="1"/>
</dbReference>
<evidence type="ECO:0000259" key="20">
    <source>
        <dbReference type="Pfam" id="PF22666"/>
    </source>
</evidence>
<dbReference type="InterPro" id="IPR050887">
    <property type="entry name" value="Beta-mannosidase_GH2"/>
</dbReference>
<dbReference type="GO" id="GO:0000272">
    <property type="term" value="P:polysaccharide catabolic process"/>
    <property type="evidence" value="ECO:0007669"/>
    <property type="project" value="UniProtKB-KW"/>
</dbReference>
<evidence type="ECO:0000256" key="5">
    <source>
        <dbReference type="ARBA" id="ARBA00011738"/>
    </source>
</evidence>
<accession>A0A8H3EHL1</accession>
<feature type="signal peptide" evidence="16">
    <location>
        <begin position="1"/>
        <end position="18"/>
    </location>
</feature>
<dbReference type="Proteomes" id="UP000664169">
    <property type="component" value="Unassembled WGS sequence"/>
</dbReference>
<evidence type="ECO:0000256" key="14">
    <source>
        <dbReference type="ARBA" id="ARBA00023326"/>
    </source>
</evidence>
<evidence type="ECO:0000256" key="12">
    <source>
        <dbReference type="ARBA" id="ARBA00023277"/>
    </source>
</evidence>
<dbReference type="InterPro" id="IPR041447">
    <property type="entry name" value="Mannosidase_ig"/>
</dbReference>
<evidence type="ECO:0000313" key="21">
    <source>
        <dbReference type="EMBL" id="CAF9905760.1"/>
    </source>
</evidence>
<comment type="caution">
    <text evidence="21">The sequence shown here is derived from an EMBL/GenBank/DDBJ whole genome shotgun (WGS) entry which is preliminary data.</text>
</comment>